<feature type="transmembrane region" description="Helical" evidence="2">
    <location>
        <begin position="46"/>
        <end position="69"/>
    </location>
</feature>
<evidence type="ECO:0000256" key="2">
    <source>
        <dbReference type="SAM" id="Phobius"/>
    </source>
</evidence>
<dbReference type="EMBL" id="RKLO01000001">
    <property type="protein sequence ID" value="RVW05319.1"/>
    <property type="molecule type" value="Genomic_DNA"/>
</dbReference>
<evidence type="ECO:0000313" key="3">
    <source>
        <dbReference type="EMBL" id="RVW05319.1"/>
    </source>
</evidence>
<keyword evidence="2" id="KW-1133">Transmembrane helix</keyword>
<feature type="transmembrane region" description="Helical" evidence="2">
    <location>
        <begin position="181"/>
        <end position="202"/>
    </location>
</feature>
<organism evidence="3 4">
    <name type="scientific">Rhodococcus xishaensis</name>
    <dbReference type="NCBI Taxonomy" id="2487364"/>
    <lineage>
        <taxon>Bacteria</taxon>
        <taxon>Bacillati</taxon>
        <taxon>Actinomycetota</taxon>
        <taxon>Actinomycetes</taxon>
        <taxon>Mycobacteriales</taxon>
        <taxon>Nocardiaceae</taxon>
        <taxon>Rhodococcus</taxon>
    </lineage>
</organism>
<comment type="caution">
    <text evidence="3">The sequence shown here is derived from an EMBL/GenBank/DDBJ whole genome shotgun (WGS) entry which is preliminary data.</text>
</comment>
<evidence type="ECO:0000313" key="4">
    <source>
        <dbReference type="Proteomes" id="UP000283479"/>
    </source>
</evidence>
<dbReference type="RefSeq" id="WP_127950836.1">
    <property type="nucleotide sequence ID" value="NZ_RKLO01000001.1"/>
</dbReference>
<dbReference type="OrthoDB" id="9791166at2"/>
<feature type="region of interest" description="Disordered" evidence="1">
    <location>
        <begin position="1"/>
        <end position="34"/>
    </location>
</feature>
<name>A0A3S3B840_9NOCA</name>
<keyword evidence="2" id="KW-0812">Transmembrane</keyword>
<proteinExistence type="predicted"/>
<gene>
    <name evidence="3" type="ORF">EGT50_01505</name>
</gene>
<dbReference type="PANTHER" id="PTHR34219">
    <property type="entry name" value="IRON-REGULATED INNER MEMBRANE PROTEIN-RELATED"/>
    <property type="match status" value="1"/>
</dbReference>
<evidence type="ECO:0000256" key="1">
    <source>
        <dbReference type="SAM" id="MobiDB-lite"/>
    </source>
</evidence>
<feature type="transmembrane region" description="Helical" evidence="2">
    <location>
        <begin position="408"/>
        <end position="428"/>
    </location>
</feature>
<dbReference type="InterPro" id="IPR005625">
    <property type="entry name" value="PepSY-ass_TM"/>
</dbReference>
<accession>A0A3S3B840</accession>
<protein>
    <submittedName>
        <fullName evidence="3">PepSY domain-containing protein</fullName>
    </submittedName>
</protein>
<dbReference type="Proteomes" id="UP000283479">
    <property type="component" value="Unassembled WGS sequence"/>
</dbReference>
<reference evidence="3 4" key="1">
    <citation type="submission" date="2018-11" db="EMBL/GenBank/DDBJ databases">
        <title>Rhodococcus spongicola sp. nov. and Rhodococcus xishaensis sp. nov. from marine sponges.</title>
        <authorList>
            <person name="Li L."/>
            <person name="Lin H.W."/>
        </authorList>
    </citation>
    <scope>NUCLEOTIDE SEQUENCE [LARGE SCALE GENOMIC DNA]</scope>
    <source>
        <strain evidence="3 4">LHW51113</strain>
    </source>
</reference>
<dbReference type="Pfam" id="PF03929">
    <property type="entry name" value="PepSY_TM"/>
    <property type="match status" value="1"/>
</dbReference>
<dbReference type="AlphaFoldDB" id="A0A3S3B840"/>
<keyword evidence="2" id="KW-0472">Membrane</keyword>
<keyword evidence="4" id="KW-1185">Reference proteome</keyword>
<feature type="transmembrane region" description="Helical" evidence="2">
    <location>
        <begin position="253"/>
        <end position="273"/>
    </location>
</feature>
<dbReference type="PANTHER" id="PTHR34219:SF1">
    <property type="entry name" value="PEPSY DOMAIN-CONTAINING PROTEIN"/>
    <property type="match status" value="1"/>
</dbReference>
<sequence length="502" mass="52962">MHASEGVGISPAHILNDPIASPDTETQSRDSSPPGALRKLVLRLHFYAGIFVAPFLVIATVSGGLYAIAPTLEQFVYRDYLHVESTGPAAPVSEQVAAAQAERPDLTVSAVRPSDGSGQTTRVLFSDPTLGEGERLAVFVDPVAAKPVGELVAYGSSGALPMRTWISQLHRHLHLGEAGRVYSELAASWLWVIALGGVYLWVSRFRAARPRGASAASRLSASAAPRLSASAAPRLWTLGGGTRGRNRALGWHGAIGLWLVLGLVFLSATGLTWSKYAGENVSNLRASLGWTTPSLSKELTGDDAVPAAGGTQVLDTNVGRVDDVLATAATTGVTGPVEASIPSNADTAFTVTQIREPFQFSPDSVAIDGATGQITDTSRFADWPLAAKLTSWGIGLHMGILFGLANQIALLALAVALLVVIVLGYVMWWRRRPTRGPRRWGRPPARGALRSLRPVTVAAIVIGSLLVGWFVPLLGLTLLGFMAVDMILGVLQRGRASTGVSN</sequence>